<dbReference type="SUPFAM" id="SSF55729">
    <property type="entry name" value="Acyl-CoA N-acyltransferases (Nat)"/>
    <property type="match status" value="1"/>
</dbReference>
<dbReference type="PANTHER" id="PTHR43877">
    <property type="entry name" value="AMINOALKYLPHOSPHONATE N-ACETYLTRANSFERASE-RELATED-RELATED"/>
    <property type="match status" value="1"/>
</dbReference>
<reference evidence="4" key="1">
    <citation type="submission" date="2023-07" db="EMBL/GenBank/DDBJ databases">
        <title>Comparative genomics of wheat-associated soil bacteria to identify genetic determinants of phenazine resistance.</title>
        <authorList>
            <person name="Mouncey N."/>
        </authorList>
    </citation>
    <scope>NUCLEOTIDE SEQUENCE</scope>
    <source>
        <strain evidence="4">V4I22</strain>
    </source>
</reference>
<comment type="caution">
    <text evidence="4">The sequence shown here is derived from an EMBL/GenBank/DDBJ whole genome shotgun (WGS) entry which is preliminary data.</text>
</comment>
<gene>
    <name evidence="4" type="ORF">QFZ22_001694</name>
</gene>
<keyword evidence="2" id="KW-0012">Acyltransferase</keyword>
<dbReference type="Proteomes" id="UP001234216">
    <property type="component" value="Unassembled WGS sequence"/>
</dbReference>
<sequence length="177" mass="18737">MTDHNLTVRRARPDDIPGLVASSAGLFAEDAGTRDASVNIDWPREHGAASYTQALADPARLVLVVVHDGEVVGHLTGSLTEPSAVRPVKSATLNSLYVRPAHRRSRVGGRLVEEFLAWAGAEGAAQAEVSAYSANPDAIRFYERQGFGAQAVTLRYDLGGNAKVESGGNGQTDALSR</sequence>
<accession>A0AAW8F7H2</accession>
<dbReference type="InterPro" id="IPR000182">
    <property type="entry name" value="GNAT_dom"/>
</dbReference>
<dbReference type="GO" id="GO:0016747">
    <property type="term" value="F:acyltransferase activity, transferring groups other than amino-acyl groups"/>
    <property type="evidence" value="ECO:0007669"/>
    <property type="project" value="InterPro"/>
</dbReference>
<feature type="domain" description="N-acetyltransferase" evidence="3">
    <location>
        <begin position="6"/>
        <end position="177"/>
    </location>
</feature>
<dbReference type="CDD" id="cd04301">
    <property type="entry name" value="NAT_SF"/>
    <property type="match status" value="1"/>
</dbReference>
<evidence type="ECO:0000256" key="2">
    <source>
        <dbReference type="ARBA" id="ARBA00023315"/>
    </source>
</evidence>
<protein>
    <submittedName>
        <fullName evidence="4">GNAT superfamily N-acetyltransferase</fullName>
    </submittedName>
</protein>
<evidence type="ECO:0000259" key="3">
    <source>
        <dbReference type="PROSITE" id="PS51186"/>
    </source>
</evidence>
<organism evidence="4 5">
    <name type="scientific">Streptomyces canus</name>
    <dbReference type="NCBI Taxonomy" id="58343"/>
    <lineage>
        <taxon>Bacteria</taxon>
        <taxon>Bacillati</taxon>
        <taxon>Actinomycetota</taxon>
        <taxon>Actinomycetes</taxon>
        <taxon>Kitasatosporales</taxon>
        <taxon>Streptomycetaceae</taxon>
        <taxon>Streptomyces</taxon>
        <taxon>Streptomyces aurantiacus group</taxon>
    </lineage>
</organism>
<evidence type="ECO:0000313" key="5">
    <source>
        <dbReference type="Proteomes" id="UP001234216"/>
    </source>
</evidence>
<proteinExistence type="predicted"/>
<dbReference type="EMBL" id="JAUSZV010000005">
    <property type="protein sequence ID" value="MDQ0905709.1"/>
    <property type="molecule type" value="Genomic_DNA"/>
</dbReference>
<dbReference type="Gene3D" id="3.40.630.30">
    <property type="match status" value="1"/>
</dbReference>
<dbReference type="AlphaFoldDB" id="A0AAW8F7H2"/>
<dbReference type="InterPro" id="IPR050832">
    <property type="entry name" value="Bact_Acetyltransf"/>
</dbReference>
<evidence type="ECO:0000256" key="1">
    <source>
        <dbReference type="ARBA" id="ARBA00022679"/>
    </source>
</evidence>
<name>A0AAW8F7H2_9ACTN</name>
<keyword evidence="1" id="KW-0808">Transferase</keyword>
<dbReference type="PROSITE" id="PS51186">
    <property type="entry name" value="GNAT"/>
    <property type="match status" value="1"/>
</dbReference>
<evidence type="ECO:0000313" key="4">
    <source>
        <dbReference type="EMBL" id="MDQ0905709.1"/>
    </source>
</evidence>
<dbReference type="Pfam" id="PF00583">
    <property type="entry name" value="Acetyltransf_1"/>
    <property type="match status" value="1"/>
</dbReference>
<dbReference type="RefSeq" id="WP_306973178.1">
    <property type="nucleotide sequence ID" value="NZ_JAUSZV010000005.1"/>
</dbReference>
<dbReference type="InterPro" id="IPR016181">
    <property type="entry name" value="Acyl_CoA_acyltransferase"/>
</dbReference>